<dbReference type="SMART" id="SM01207">
    <property type="entry name" value="G3P_acyltransf"/>
    <property type="match status" value="1"/>
</dbReference>
<organism evidence="11 12">
    <name type="scientific">Candidatus Fimimonas gallinarum</name>
    <dbReference type="NCBI Taxonomy" id="2840821"/>
    <lineage>
        <taxon>Bacteria</taxon>
        <taxon>Pseudomonadati</taxon>
        <taxon>Myxococcota</taxon>
        <taxon>Myxococcia</taxon>
        <taxon>Myxococcales</taxon>
        <taxon>Cystobacterineae</taxon>
        <taxon>Myxococcaceae</taxon>
        <taxon>Myxococcaceae incertae sedis</taxon>
        <taxon>Candidatus Fimimonas</taxon>
    </lineage>
</organism>
<keyword evidence="4 10" id="KW-0812">Transmembrane</keyword>
<comment type="function">
    <text evidence="10">Catalyzes the transfer of an acyl group from acyl-phosphate (acyl-PO(4)) to glycerol-3-phosphate (G3P) to form lysophosphatidic acid (LPA). This enzyme utilizes acyl-phosphate as fatty acyl donor, but not acyl-CoA or acyl-ACP.</text>
</comment>
<reference evidence="11" key="1">
    <citation type="submission" date="2020-10" db="EMBL/GenBank/DDBJ databases">
        <authorList>
            <person name="Gilroy R."/>
        </authorList>
    </citation>
    <scope>NUCLEOTIDE SEQUENCE</scope>
    <source>
        <strain evidence="11">CHK121-14286</strain>
    </source>
</reference>
<evidence type="ECO:0000313" key="11">
    <source>
        <dbReference type="EMBL" id="HIR65959.1"/>
    </source>
</evidence>
<evidence type="ECO:0000256" key="9">
    <source>
        <dbReference type="ARBA" id="ARBA00023264"/>
    </source>
</evidence>
<evidence type="ECO:0000256" key="2">
    <source>
        <dbReference type="ARBA" id="ARBA00022516"/>
    </source>
</evidence>
<dbReference type="GO" id="GO:0005886">
    <property type="term" value="C:plasma membrane"/>
    <property type="evidence" value="ECO:0007669"/>
    <property type="project" value="UniProtKB-SubCell"/>
</dbReference>
<dbReference type="NCBIfam" id="TIGR00023">
    <property type="entry name" value="glycerol-3-phosphate 1-O-acyltransferase PlsY"/>
    <property type="match status" value="1"/>
</dbReference>
<dbReference type="InterPro" id="IPR003811">
    <property type="entry name" value="G3P_acylTferase_PlsY"/>
</dbReference>
<comment type="caution">
    <text evidence="11">The sequence shown here is derived from an EMBL/GenBank/DDBJ whole genome shotgun (WGS) entry which is preliminary data.</text>
</comment>
<dbReference type="Pfam" id="PF02660">
    <property type="entry name" value="G3P_acyltransf"/>
    <property type="match status" value="1"/>
</dbReference>
<keyword evidence="8 10" id="KW-0594">Phospholipid biosynthesis</keyword>
<dbReference type="AlphaFoldDB" id="A0A9D1J7T2"/>
<comment type="pathway">
    <text evidence="10">Lipid metabolism; phospholipid metabolism.</text>
</comment>
<evidence type="ECO:0000256" key="5">
    <source>
        <dbReference type="ARBA" id="ARBA00022989"/>
    </source>
</evidence>
<evidence type="ECO:0000256" key="3">
    <source>
        <dbReference type="ARBA" id="ARBA00022679"/>
    </source>
</evidence>
<comment type="similarity">
    <text evidence="10">Belongs to the PlsY family.</text>
</comment>
<dbReference type="Proteomes" id="UP000824200">
    <property type="component" value="Unassembled WGS sequence"/>
</dbReference>
<comment type="subcellular location">
    <subcellularLocation>
        <location evidence="10">Cell membrane</location>
        <topology evidence="10">Multi-pass membrane protein</topology>
    </subcellularLocation>
</comment>
<evidence type="ECO:0000256" key="1">
    <source>
        <dbReference type="ARBA" id="ARBA00022475"/>
    </source>
</evidence>
<evidence type="ECO:0000256" key="10">
    <source>
        <dbReference type="HAMAP-Rule" id="MF_01043"/>
    </source>
</evidence>
<protein>
    <recommendedName>
        <fullName evidence="10">Glycerol-3-phosphate acyltransferase</fullName>
    </recommendedName>
    <alternativeName>
        <fullName evidence="10">Acyl-PO4 G3P acyltransferase</fullName>
    </alternativeName>
    <alternativeName>
        <fullName evidence="10">Acyl-phosphate--glycerol-3-phosphate acyltransferase</fullName>
    </alternativeName>
    <alternativeName>
        <fullName evidence="10">G3P acyltransferase</fullName>
        <shortName evidence="10">GPAT</shortName>
        <ecNumber evidence="10">2.3.1.275</ecNumber>
    </alternativeName>
    <alternativeName>
        <fullName evidence="10">Lysophosphatidic acid synthase</fullName>
        <shortName evidence="10">LPA synthase</shortName>
    </alternativeName>
</protein>
<keyword evidence="6 10" id="KW-0443">Lipid metabolism</keyword>
<dbReference type="EC" id="2.3.1.275" evidence="10"/>
<evidence type="ECO:0000256" key="4">
    <source>
        <dbReference type="ARBA" id="ARBA00022692"/>
    </source>
</evidence>
<keyword evidence="7 10" id="KW-0472">Membrane</keyword>
<keyword evidence="11" id="KW-0012">Acyltransferase</keyword>
<comment type="subunit">
    <text evidence="10">Probably interacts with PlsX.</text>
</comment>
<dbReference type="PANTHER" id="PTHR30309">
    <property type="entry name" value="INNER MEMBRANE PROTEIN YGIH"/>
    <property type="match status" value="1"/>
</dbReference>
<keyword evidence="1 10" id="KW-1003">Cell membrane</keyword>
<keyword evidence="5 10" id="KW-1133">Transmembrane helix</keyword>
<feature type="transmembrane region" description="Helical" evidence="10">
    <location>
        <begin position="176"/>
        <end position="194"/>
    </location>
</feature>
<name>A0A9D1J7T2_9BACT</name>
<sequence length="238" mass="26801">MTFKHFFQDYWWQLILVAAISYLIGCVNYAVVFSKAIKHEDIRSLGSKNAGTTNMFRVFGLRMGALTFLCDALKGVIPSLVCRFLFADADVALTFAYWAGLFAVIGHIFPVFYNWWGGKGVATSIGVCFVVQPLLSLYCVLPLFLLVFVVDRMSVMSLTLATFMIVWHWAVLSESVGVVACTFVTVMFALVILAHRGNILRIVTGKEPKTGLRRKLLRIDKREAKARLQEEQNSEKDK</sequence>
<dbReference type="GO" id="GO:0008654">
    <property type="term" value="P:phospholipid biosynthetic process"/>
    <property type="evidence" value="ECO:0007669"/>
    <property type="project" value="UniProtKB-UniRule"/>
</dbReference>
<dbReference type="EMBL" id="DVHL01000029">
    <property type="protein sequence ID" value="HIR65959.1"/>
    <property type="molecule type" value="Genomic_DNA"/>
</dbReference>
<feature type="transmembrane region" description="Helical" evidence="10">
    <location>
        <begin position="95"/>
        <end position="116"/>
    </location>
</feature>
<dbReference type="PANTHER" id="PTHR30309:SF0">
    <property type="entry name" value="GLYCEROL-3-PHOSPHATE ACYLTRANSFERASE-RELATED"/>
    <property type="match status" value="1"/>
</dbReference>
<reference evidence="11" key="2">
    <citation type="journal article" date="2021" name="PeerJ">
        <title>Extensive microbial diversity within the chicken gut microbiome revealed by metagenomics and culture.</title>
        <authorList>
            <person name="Gilroy R."/>
            <person name="Ravi A."/>
            <person name="Getino M."/>
            <person name="Pursley I."/>
            <person name="Horton D.L."/>
            <person name="Alikhan N.F."/>
            <person name="Baker D."/>
            <person name="Gharbi K."/>
            <person name="Hall N."/>
            <person name="Watson M."/>
            <person name="Adriaenssens E.M."/>
            <person name="Foster-Nyarko E."/>
            <person name="Jarju S."/>
            <person name="Secka A."/>
            <person name="Antonio M."/>
            <person name="Oren A."/>
            <person name="Chaudhuri R.R."/>
            <person name="La Ragione R."/>
            <person name="Hildebrand F."/>
            <person name="Pallen M.J."/>
        </authorList>
    </citation>
    <scope>NUCLEOTIDE SEQUENCE</scope>
    <source>
        <strain evidence="11">CHK121-14286</strain>
    </source>
</reference>
<comment type="catalytic activity">
    <reaction evidence="10">
        <text>an acyl phosphate + sn-glycerol 3-phosphate = a 1-acyl-sn-glycero-3-phosphate + phosphate</text>
        <dbReference type="Rhea" id="RHEA:34075"/>
        <dbReference type="ChEBI" id="CHEBI:43474"/>
        <dbReference type="ChEBI" id="CHEBI:57597"/>
        <dbReference type="ChEBI" id="CHEBI:57970"/>
        <dbReference type="ChEBI" id="CHEBI:59918"/>
        <dbReference type="EC" id="2.3.1.275"/>
    </reaction>
</comment>
<keyword evidence="9 10" id="KW-1208">Phospholipid metabolism</keyword>
<feature type="transmembrane region" description="Helical" evidence="10">
    <location>
        <begin position="12"/>
        <end position="33"/>
    </location>
</feature>
<evidence type="ECO:0000256" key="6">
    <source>
        <dbReference type="ARBA" id="ARBA00023098"/>
    </source>
</evidence>
<feature type="transmembrane region" description="Helical" evidence="10">
    <location>
        <begin position="122"/>
        <end position="146"/>
    </location>
</feature>
<evidence type="ECO:0000256" key="7">
    <source>
        <dbReference type="ARBA" id="ARBA00023136"/>
    </source>
</evidence>
<gene>
    <name evidence="10 11" type="primary">plsY</name>
    <name evidence="11" type="ORF">IAC95_03670</name>
</gene>
<keyword evidence="3 10" id="KW-0808">Transferase</keyword>
<keyword evidence="2 10" id="KW-0444">Lipid biosynthesis</keyword>
<evidence type="ECO:0000313" key="12">
    <source>
        <dbReference type="Proteomes" id="UP000824200"/>
    </source>
</evidence>
<dbReference type="GO" id="GO:0043772">
    <property type="term" value="F:acyl-phosphate glycerol-3-phosphate acyltransferase activity"/>
    <property type="evidence" value="ECO:0007669"/>
    <property type="project" value="UniProtKB-UniRule"/>
</dbReference>
<proteinExistence type="inferred from homology"/>
<accession>A0A9D1J7T2</accession>
<dbReference type="HAMAP" id="MF_01043">
    <property type="entry name" value="PlsY"/>
    <property type="match status" value="1"/>
</dbReference>
<evidence type="ECO:0000256" key="8">
    <source>
        <dbReference type="ARBA" id="ARBA00023209"/>
    </source>
</evidence>